<dbReference type="InterPro" id="IPR009739">
    <property type="entry name" value="LprI-like_N"/>
</dbReference>
<accession>A0ABS1SBH2</accession>
<feature type="signal peptide" evidence="1">
    <location>
        <begin position="1"/>
        <end position="25"/>
    </location>
</feature>
<comment type="caution">
    <text evidence="3">The sequence shown here is derived from an EMBL/GenBank/DDBJ whole genome shotgun (WGS) entry which is preliminary data.</text>
</comment>
<evidence type="ECO:0000256" key="1">
    <source>
        <dbReference type="SAM" id="SignalP"/>
    </source>
</evidence>
<evidence type="ECO:0000313" key="3">
    <source>
        <dbReference type="EMBL" id="MBL3675595.1"/>
    </source>
</evidence>
<evidence type="ECO:0000313" key="4">
    <source>
        <dbReference type="Proteomes" id="UP000644749"/>
    </source>
</evidence>
<evidence type="ECO:0000259" key="2">
    <source>
        <dbReference type="Pfam" id="PF07007"/>
    </source>
</evidence>
<gene>
    <name evidence="3" type="ORF">JL111_19170</name>
</gene>
<sequence length="166" mass="18265">MLLSTPLRIALALPATLWLAPPSWAGDSSGLDPALIDQCLADASTEGEQLDCAGVGQESCLAYAKAEHRDIDPVDRQLNCLDAEWQVWETRLTETYDELKAVEEERGAQGAEALVRMERGWIAFRDARCAYEGITKSDGAVAEVGCKLNETARQVILLMAYYQEQT</sequence>
<proteinExistence type="predicted"/>
<dbReference type="Proteomes" id="UP000644749">
    <property type="component" value="Unassembled WGS sequence"/>
</dbReference>
<dbReference type="RefSeq" id="WP_191313038.1">
    <property type="nucleotide sequence ID" value="NZ_BNCL01000038.1"/>
</dbReference>
<dbReference type="Pfam" id="PF07007">
    <property type="entry name" value="LprI"/>
    <property type="match status" value="1"/>
</dbReference>
<keyword evidence="1" id="KW-0732">Signal</keyword>
<dbReference type="EMBL" id="JAESHT010000033">
    <property type="protein sequence ID" value="MBL3675595.1"/>
    <property type="molecule type" value="Genomic_DNA"/>
</dbReference>
<reference evidence="3 4" key="1">
    <citation type="submission" date="2021-01" db="EMBL/GenBank/DDBJ databases">
        <title>011410 draft genome.</title>
        <authorList>
            <person name="Lang L."/>
        </authorList>
    </citation>
    <scope>NUCLEOTIDE SEQUENCE [LARGE SCALE GENOMIC DNA]</scope>
    <source>
        <strain evidence="3 4">KCTC 42845</strain>
    </source>
</reference>
<organism evidence="3 4">
    <name type="scientific">Paracoccus aerius</name>
    <dbReference type="NCBI Taxonomy" id="1915382"/>
    <lineage>
        <taxon>Bacteria</taxon>
        <taxon>Pseudomonadati</taxon>
        <taxon>Pseudomonadota</taxon>
        <taxon>Alphaproteobacteria</taxon>
        <taxon>Rhodobacterales</taxon>
        <taxon>Paracoccaceae</taxon>
        <taxon>Paracoccus</taxon>
    </lineage>
</organism>
<name>A0ABS1SBH2_9RHOB</name>
<feature type="domain" description="Lysozyme inhibitor LprI-like N-terminal" evidence="2">
    <location>
        <begin position="78"/>
        <end position="154"/>
    </location>
</feature>
<feature type="chain" id="PRO_5046502327" evidence="1">
    <location>
        <begin position="26"/>
        <end position="166"/>
    </location>
</feature>
<protein>
    <submittedName>
        <fullName evidence="3">DUF1311 domain-containing protein</fullName>
    </submittedName>
</protein>
<dbReference type="Gene3D" id="1.20.1270.180">
    <property type="match status" value="1"/>
</dbReference>
<keyword evidence="4" id="KW-1185">Reference proteome</keyword>